<keyword evidence="2" id="KW-0479">Metal-binding</keyword>
<reference evidence="7" key="1">
    <citation type="submission" date="2021-11" db="EMBL/GenBank/DDBJ databases">
        <title>Purpureocillium_takamizusanense_genome.</title>
        <authorList>
            <person name="Nguyen N.-H."/>
        </authorList>
    </citation>
    <scope>NUCLEOTIDE SEQUENCE</scope>
    <source>
        <strain evidence="7">PT3</strain>
    </source>
</reference>
<organism evidence="7 8">
    <name type="scientific">Purpureocillium takamizusanense</name>
    <dbReference type="NCBI Taxonomy" id="2060973"/>
    <lineage>
        <taxon>Eukaryota</taxon>
        <taxon>Fungi</taxon>
        <taxon>Dikarya</taxon>
        <taxon>Ascomycota</taxon>
        <taxon>Pezizomycotina</taxon>
        <taxon>Sordariomycetes</taxon>
        <taxon>Hypocreomycetidae</taxon>
        <taxon>Hypocreales</taxon>
        <taxon>Ophiocordycipitaceae</taxon>
        <taxon>Purpureocillium</taxon>
    </lineage>
</organism>
<evidence type="ECO:0000256" key="5">
    <source>
        <dbReference type="ARBA" id="ARBA00023242"/>
    </source>
</evidence>
<dbReference type="GO" id="GO:0006351">
    <property type="term" value="P:DNA-templated transcription"/>
    <property type="evidence" value="ECO:0007669"/>
    <property type="project" value="InterPro"/>
</dbReference>
<dbReference type="InterPro" id="IPR050815">
    <property type="entry name" value="TF_fung"/>
</dbReference>
<feature type="domain" description="Xylanolytic transcriptional activator regulatory" evidence="6">
    <location>
        <begin position="35"/>
        <end position="192"/>
    </location>
</feature>
<protein>
    <recommendedName>
        <fullName evidence="6">Xylanolytic transcriptional activator regulatory domain-containing protein</fullName>
    </recommendedName>
</protein>
<evidence type="ECO:0000256" key="4">
    <source>
        <dbReference type="ARBA" id="ARBA00023163"/>
    </source>
</evidence>
<dbReference type="InterPro" id="IPR007219">
    <property type="entry name" value="XnlR_reg_dom"/>
</dbReference>
<evidence type="ECO:0000313" key="7">
    <source>
        <dbReference type="EMBL" id="UNI17716.1"/>
    </source>
</evidence>
<dbReference type="KEGG" id="ptkz:JDV02_004038"/>
<evidence type="ECO:0000256" key="3">
    <source>
        <dbReference type="ARBA" id="ARBA00023015"/>
    </source>
</evidence>
<sequence length="494" mass="55181">MNEVALAPEPSHDTQTTGAAFAFSEQDLAGYCAIWFQEYHSWFPILHEPTILETCGQCPGRSDTPVPLVLKAIAAVVVPTQPRPQRVSAAQRQRWLLDLEDDILSAATHDLSLQSLQALLILSIRVFGTGRMAQFYNLMALCKCVSTQLGLRDLVYYHCANYGVPSAIPPRMLFIPFTVVEREEKTRAFWAAEALDSISTLGAAWHLSVPRPEPAATAPCDEETWCFPESVLAAYRFGDAEAPSPFSLFVSLATSELWHVHRFLQQSYDSKAATDTERRQADCDAVYQHLMSWKADFERVLAVNAPPFVDLFSTGYYTDQHPNSILIHCTIHSAVVSLYQRFIVLPDTTSYGGQSWACAADRCIASCESMVALIRTVPDATLESINPYVIFCVFIAARFYAVHARTTGSSTQDKLYLLIYPLTVAAKRWPLARQLKAVLDTAVTESRGEHVGDHPLPVEFYDLQYLLWDIHDALRKWAQAKDQSLTHLESALTA</sequence>
<dbReference type="CDD" id="cd12148">
    <property type="entry name" value="fungal_TF_MHR"/>
    <property type="match status" value="1"/>
</dbReference>
<dbReference type="GO" id="GO:0005634">
    <property type="term" value="C:nucleus"/>
    <property type="evidence" value="ECO:0007669"/>
    <property type="project" value="UniProtKB-SubCell"/>
</dbReference>
<keyword evidence="3" id="KW-0805">Transcription regulation</keyword>
<evidence type="ECO:0000256" key="1">
    <source>
        <dbReference type="ARBA" id="ARBA00004123"/>
    </source>
</evidence>
<evidence type="ECO:0000313" key="8">
    <source>
        <dbReference type="Proteomes" id="UP000829364"/>
    </source>
</evidence>
<comment type="subcellular location">
    <subcellularLocation>
        <location evidence="1">Nucleus</location>
    </subcellularLocation>
</comment>
<accession>A0A9Q8QF09</accession>
<proteinExistence type="predicted"/>
<evidence type="ECO:0000256" key="2">
    <source>
        <dbReference type="ARBA" id="ARBA00022723"/>
    </source>
</evidence>
<dbReference type="PANTHER" id="PTHR47338">
    <property type="entry name" value="ZN(II)2CYS6 TRANSCRIPTION FACTOR (EUROFUNG)-RELATED"/>
    <property type="match status" value="1"/>
</dbReference>
<name>A0A9Q8QF09_9HYPO</name>
<keyword evidence="8" id="KW-1185">Reference proteome</keyword>
<dbReference type="RefSeq" id="XP_047841197.1">
    <property type="nucleotide sequence ID" value="XM_047985220.1"/>
</dbReference>
<keyword evidence="5" id="KW-0539">Nucleus</keyword>
<dbReference type="EMBL" id="CP086356">
    <property type="protein sequence ID" value="UNI17716.1"/>
    <property type="molecule type" value="Genomic_DNA"/>
</dbReference>
<dbReference type="Pfam" id="PF04082">
    <property type="entry name" value="Fungal_trans"/>
    <property type="match status" value="1"/>
</dbReference>
<dbReference type="GO" id="GO:0003677">
    <property type="term" value="F:DNA binding"/>
    <property type="evidence" value="ECO:0007669"/>
    <property type="project" value="InterPro"/>
</dbReference>
<dbReference type="GO" id="GO:0000981">
    <property type="term" value="F:DNA-binding transcription factor activity, RNA polymerase II-specific"/>
    <property type="evidence" value="ECO:0007669"/>
    <property type="project" value="InterPro"/>
</dbReference>
<dbReference type="OrthoDB" id="2943660at2759"/>
<dbReference type="PANTHER" id="PTHR47338:SF20">
    <property type="entry name" value="ZN(II)2CYS6 TRANSCRIPTION FACTOR (EUROFUNG)"/>
    <property type="match status" value="1"/>
</dbReference>
<gene>
    <name evidence="7" type="ORF">JDV02_004038</name>
</gene>
<dbReference type="GeneID" id="72065994"/>
<keyword evidence="4" id="KW-0804">Transcription</keyword>
<dbReference type="Proteomes" id="UP000829364">
    <property type="component" value="Chromosome 3"/>
</dbReference>
<evidence type="ECO:0000259" key="6">
    <source>
        <dbReference type="Pfam" id="PF04082"/>
    </source>
</evidence>
<dbReference type="GO" id="GO:0008270">
    <property type="term" value="F:zinc ion binding"/>
    <property type="evidence" value="ECO:0007669"/>
    <property type="project" value="InterPro"/>
</dbReference>
<dbReference type="AlphaFoldDB" id="A0A9Q8QF09"/>